<evidence type="ECO:0000256" key="3">
    <source>
        <dbReference type="ARBA" id="ARBA00022833"/>
    </source>
</evidence>
<dbReference type="EMBL" id="GL433850">
    <property type="protein sequence ID" value="EFN53686.1"/>
    <property type="molecule type" value="Genomic_DNA"/>
</dbReference>
<feature type="domain" description="MYND-type" evidence="5">
    <location>
        <begin position="221"/>
        <end position="259"/>
    </location>
</feature>
<dbReference type="InParanoid" id="E1ZKG0"/>
<dbReference type="SUPFAM" id="SSF144232">
    <property type="entry name" value="HIT/MYND zinc finger-like"/>
    <property type="match status" value="1"/>
</dbReference>
<dbReference type="GO" id="GO:0000981">
    <property type="term" value="F:DNA-binding transcription factor activity, RNA polymerase II-specific"/>
    <property type="evidence" value="ECO:0007669"/>
    <property type="project" value="TreeGrafter"/>
</dbReference>
<evidence type="ECO:0000256" key="2">
    <source>
        <dbReference type="ARBA" id="ARBA00022771"/>
    </source>
</evidence>
<sequence length="272" mass="29099">MAPLMLAVAARLADPAAAAGYRQQLAQLQEGGPELVSLEQLEFLVNVSLCFEVVDPPTGIQERTQKRLLPAAKAAGRRAAELQPGSAAAHCLLAQALHQLPELPAAINALRASIEAAEARRNHYYLCKSAFILSFLLLSEGSPSGSADLRPMLMMMLTKGSNALRVLKRYGPRTWGSALGLMRDLVHSEAAKVAGLLPPDVEAEWAALGDVWASASLGDQCSGCGKHSIGLRLCAACHSVSYCSPACQRSHWKQHKPNCKVAQKEMRGRGQS</sequence>
<dbReference type="InterPro" id="IPR002893">
    <property type="entry name" value="Znf_MYND"/>
</dbReference>
<dbReference type="KEGG" id="cvr:CHLNCDRAFT_55450"/>
<dbReference type="Pfam" id="PF01753">
    <property type="entry name" value="zf-MYND"/>
    <property type="match status" value="1"/>
</dbReference>
<dbReference type="eggNOG" id="ENOG502SAPU">
    <property type="taxonomic scope" value="Eukaryota"/>
</dbReference>
<dbReference type="PROSITE" id="PS50865">
    <property type="entry name" value="ZF_MYND_2"/>
    <property type="match status" value="1"/>
</dbReference>
<dbReference type="GeneID" id="17350374"/>
<dbReference type="GeneID" id="17353195"/>
<accession>E1ZKG0</accession>
<keyword evidence="3" id="KW-0862">Zinc</keyword>
<dbReference type="Gene3D" id="1.25.40.10">
    <property type="entry name" value="Tetratricopeptide repeat domain"/>
    <property type="match status" value="1"/>
</dbReference>
<dbReference type="EMBL" id="GL433870">
    <property type="protein sequence ID" value="EFN50988.1"/>
    <property type="molecule type" value="Genomic_DNA"/>
</dbReference>
<dbReference type="InterPro" id="IPR011990">
    <property type="entry name" value="TPR-like_helical_dom_sf"/>
</dbReference>
<evidence type="ECO:0000313" key="8">
    <source>
        <dbReference type="Proteomes" id="UP000008141"/>
    </source>
</evidence>
<keyword evidence="8" id="KW-1185">Reference proteome</keyword>
<proteinExistence type="predicted"/>
<evidence type="ECO:0000313" key="7">
    <source>
        <dbReference type="EMBL" id="EFN53686.1"/>
    </source>
</evidence>
<dbReference type="PANTHER" id="PTHR10237">
    <property type="entry name" value="DEFORMED EPIDERMAL AUTOREGULATORY FACTOR 1 HOMOLOG SUPPRESSIN"/>
    <property type="match status" value="1"/>
</dbReference>
<organism evidence="8">
    <name type="scientific">Chlorella variabilis</name>
    <name type="common">Green alga</name>
    <dbReference type="NCBI Taxonomy" id="554065"/>
    <lineage>
        <taxon>Eukaryota</taxon>
        <taxon>Viridiplantae</taxon>
        <taxon>Chlorophyta</taxon>
        <taxon>core chlorophytes</taxon>
        <taxon>Trebouxiophyceae</taxon>
        <taxon>Chlorellales</taxon>
        <taxon>Chlorellaceae</taxon>
        <taxon>Chlorella clade</taxon>
        <taxon>Chlorella</taxon>
    </lineage>
</organism>
<dbReference type="RefSeq" id="XP_005845788.1">
    <property type="nucleotide sequence ID" value="XM_005845726.1"/>
</dbReference>
<name>E1ZKG0_CHLVA</name>
<evidence type="ECO:0000256" key="4">
    <source>
        <dbReference type="PROSITE-ProRule" id="PRU00134"/>
    </source>
</evidence>
<dbReference type="KEGG" id="cvr:CHLNCDRAFT_53614"/>
<reference evidence="7 8" key="1">
    <citation type="journal article" date="2010" name="Plant Cell">
        <title>The Chlorella variabilis NC64A genome reveals adaptation to photosymbiosis, coevolution with viruses, and cryptic sex.</title>
        <authorList>
            <person name="Blanc G."/>
            <person name="Duncan G."/>
            <person name="Agarkova I."/>
            <person name="Borodovsky M."/>
            <person name="Gurnon J."/>
            <person name="Kuo A."/>
            <person name="Lindquist E."/>
            <person name="Lucas S."/>
            <person name="Pangilinan J."/>
            <person name="Polle J."/>
            <person name="Salamov A."/>
            <person name="Terry A."/>
            <person name="Yamada T."/>
            <person name="Dunigan D.D."/>
            <person name="Grigoriev I.V."/>
            <person name="Claverie J.M."/>
            <person name="Van Etten J.L."/>
        </authorList>
    </citation>
    <scope>NUCLEOTIDE SEQUENCE [LARGE SCALE GENOMIC DNA]</scope>
    <source>
        <strain evidence="7 8">NC64A</strain>
    </source>
</reference>
<dbReference type="RefSeq" id="XP_005843090.1">
    <property type="nucleotide sequence ID" value="XM_005843028.1"/>
</dbReference>
<dbReference type="GO" id="GO:0008270">
    <property type="term" value="F:zinc ion binding"/>
    <property type="evidence" value="ECO:0007669"/>
    <property type="project" value="UniProtKB-KW"/>
</dbReference>
<evidence type="ECO:0000259" key="5">
    <source>
        <dbReference type="PROSITE" id="PS50865"/>
    </source>
</evidence>
<dbReference type="PANTHER" id="PTHR10237:SF14">
    <property type="entry name" value="MYND-TYPE DOMAIN-CONTAINING PROTEIN"/>
    <property type="match status" value="1"/>
</dbReference>
<dbReference type="GO" id="GO:0005634">
    <property type="term" value="C:nucleus"/>
    <property type="evidence" value="ECO:0007669"/>
    <property type="project" value="TreeGrafter"/>
</dbReference>
<protein>
    <recommendedName>
        <fullName evidence="5">MYND-type domain-containing protein</fullName>
    </recommendedName>
</protein>
<dbReference type="PROSITE" id="PS01360">
    <property type="entry name" value="ZF_MYND_1"/>
    <property type="match status" value="1"/>
</dbReference>
<dbReference type="Gene3D" id="6.10.140.2220">
    <property type="match status" value="1"/>
</dbReference>
<dbReference type="InterPro" id="IPR024119">
    <property type="entry name" value="TF_DEAF-1"/>
</dbReference>
<dbReference type="SUPFAM" id="SSF48452">
    <property type="entry name" value="TPR-like"/>
    <property type="match status" value="1"/>
</dbReference>
<keyword evidence="1" id="KW-0479">Metal-binding</keyword>
<gene>
    <name evidence="7" type="ORF">CHLNCDRAFT_53614</name>
    <name evidence="6" type="ORF">CHLNCDRAFT_55450</name>
</gene>
<dbReference type="OrthoDB" id="265717at2759"/>
<dbReference type="Proteomes" id="UP000008141">
    <property type="component" value="Unassembled WGS sequence"/>
</dbReference>
<dbReference type="AlphaFoldDB" id="E1ZKG0"/>
<evidence type="ECO:0000313" key="6">
    <source>
        <dbReference type="EMBL" id="EFN50988.1"/>
    </source>
</evidence>
<evidence type="ECO:0000256" key="1">
    <source>
        <dbReference type="ARBA" id="ARBA00022723"/>
    </source>
</evidence>
<keyword evidence="2 4" id="KW-0863">Zinc-finger</keyword>